<keyword evidence="3" id="KW-1185">Reference proteome</keyword>
<protein>
    <submittedName>
        <fullName evidence="2">HEXXH motif-containing protein</fullName>
    </submittedName>
</protein>
<dbReference type="Proteomes" id="UP000578449">
    <property type="component" value="Unassembled WGS sequence"/>
</dbReference>
<accession>A0A840PCJ1</accession>
<reference evidence="2 3" key="1">
    <citation type="submission" date="2020-08" db="EMBL/GenBank/DDBJ databases">
        <title>Genomic Encyclopedia of Type Strains, Phase IV (KMG-IV): sequencing the most valuable type-strain genomes for metagenomic binning, comparative biology and taxonomic classification.</title>
        <authorList>
            <person name="Goeker M."/>
        </authorList>
    </citation>
    <scope>NUCLEOTIDE SEQUENCE [LARGE SCALE GENOMIC DNA]</scope>
    <source>
        <strain evidence="2 3">DSM 45615</strain>
    </source>
</reference>
<proteinExistence type="predicted"/>
<dbReference type="NCBIfam" id="TIGR04267">
    <property type="entry name" value="mod_HExxH"/>
    <property type="match status" value="1"/>
</dbReference>
<evidence type="ECO:0000313" key="3">
    <source>
        <dbReference type="Proteomes" id="UP000578449"/>
    </source>
</evidence>
<evidence type="ECO:0000256" key="1">
    <source>
        <dbReference type="SAM" id="MobiDB-lite"/>
    </source>
</evidence>
<organism evidence="2 3">
    <name type="scientific">Thermocatellispora tengchongensis</name>
    <dbReference type="NCBI Taxonomy" id="1073253"/>
    <lineage>
        <taxon>Bacteria</taxon>
        <taxon>Bacillati</taxon>
        <taxon>Actinomycetota</taxon>
        <taxon>Actinomycetes</taxon>
        <taxon>Streptosporangiales</taxon>
        <taxon>Streptosporangiaceae</taxon>
        <taxon>Thermocatellispora</taxon>
    </lineage>
</organism>
<sequence>MIPPRHALPAPLLTALSHGGGGAEAASHLAAAEHSKHLLLLAGALHASGGGAGTPPAEALRVLAEAERADREAVREVITYPATGAWAAATIMRGRGAPDAVRAGFPACVAAAAALRTGTRATLLLPAARGPTAAPGTLATVRLPSLGRAVFGVPCETVLFRSGPGGGELIADGLRLPIAPDAGPAGAGPARWEAIRRMDLAPDTAGFPVALDDVGGYALPGAPAPAGRLGAAAARHWEERLRAGWRLLTREHPGPAAEIRSILKAVVPLTGPGERPPGGSVPGSGAAGERWPAGASATARAAFGAMGLSPPGDAVATAVALVHEAQHAKLAALMDLYELTVPGGDGGPLLYAPWRIDPRPPAAVLHGCYAHLGVAAFWRVHRHTEPDPGASLRAHAEYAHWREATRRAARTLLAGDRLTPMGRRFATGILRAAEAMSADPVPAPAAALARAAAARHRARWLHRNHTQT</sequence>
<evidence type="ECO:0000313" key="2">
    <source>
        <dbReference type="EMBL" id="MBB5139144.1"/>
    </source>
</evidence>
<dbReference type="AlphaFoldDB" id="A0A840PCJ1"/>
<dbReference type="RefSeq" id="WP_185055975.1">
    <property type="nucleotide sequence ID" value="NZ_BAABIX010000016.1"/>
</dbReference>
<dbReference type="InterPro" id="IPR026337">
    <property type="entry name" value="AKG_HExxH"/>
</dbReference>
<comment type="caution">
    <text evidence="2">The sequence shown here is derived from an EMBL/GenBank/DDBJ whole genome shotgun (WGS) entry which is preliminary data.</text>
</comment>
<name>A0A840PCJ1_9ACTN</name>
<gene>
    <name evidence="2" type="ORF">HNP84_008907</name>
</gene>
<feature type="region of interest" description="Disordered" evidence="1">
    <location>
        <begin position="271"/>
        <end position="291"/>
    </location>
</feature>
<dbReference type="EMBL" id="JACHGN010000027">
    <property type="protein sequence ID" value="MBB5139144.1"/>
    <property type="molecule type" value="Genomic_DNA"/>
</dbReference>